<feature type="transmembrane region" description="Helical" evidence="1">
    <location>
        <begin position="74"/>
        <end position="95"/>
    </location>
</feature>
<reference evidence="2 3" key="1">
    <citation type="submission" date="2020-12" db="EMBL/GenBank/DDBJ databases">
        <title>Microbacterium sp. HY060.</title>
        <authorList>
            <person name="Zhou J."/>
        </authorList>
    </citation>
    <scope>NUCLEOTIDE SEQUENCE [LARGE SCALE GENOMIC DNA]</scope>
    <source>
        <strain evidence="2 3">HY60</strain>
    </source>
</reference>
<proteinExistence type="predicted"/>
<dbReference type="EMBL" id="CP061169">
    <property type="protein sequence ID" value="QPZ37238.1"/>
    <property type="molecule type" value="Genomic_DNA"/>
</dbReference>
<dbReference type="RefSeq" id="WP_166992500.1">
    <property type="nucleotide sequence ID" value="NZ_CP061169.1"/>
</dbReference>
<evidence type="ECO:0000313" key="3">
    <source>
        <dbReference type="Proteomes" id="UP000662814"/>
    </source>
</evidence>
<organism evidence="2 3">
    <name type="scientific">Paramicrobacterium chengjingii</name>
    <dbReference type="NCBI Taxonomy" id="2769067"/>
    <lineage>
        <taxon>Bacteria</taxon>
        <taxon>Bacillati</taxon>
        <taxon>Actinomycetota</taxon>
        <taxon>Actinomycetes</taxon>
        <taxon>Micrococcales</taxon>
        <taxon>Microbacteriaceae</taxon>
        <taxon>Paramicrobacterium</taxon>
    </lineage>
</organism>
<keyword evidence="1" id="KW-0812">Transmembrane</keyword>
<feature type="transmembrane region" description="Helical" evidence="1">
    <location>
        <begin position="12"/>
        <end position="32"/>
    </location>
</feature>
<keyword evidence="1" id="KW-0472">Membrane</keyword>
<feature type="transmembrane region" description="Helical" evidence="1">
    <location>
        <begin position="38"/>
        <end position="62"/>
    </location>
</feature>
<accession>A0ABX6YEP5</accession>
<name>A0ABX6YEP5_9MICO</name>
<evidence type="ECO:0008006" key="4">
    <source>
        <dbReference type="Google" id="ProtNLM"/>
    </source>
</evidence>
<keyword evidence="3" id="KW-1185">Reference proteome</keyword>
<gene>
    <name evidence="2" type="ORF">HCR76_10250</name>
</gene>
<evidence type="ECO:0000313" key="2">
    <source>
        <dbReference type="EMBL" id="QPZ37238.1"/>
    </source>
</evidence>
<dbReference type="Proteomes" id="UP000662814">
    <property type="component" value="Chromosome"/>
</dbReference>
<feature type="transmembrane region" description="Helical" evidence="1">
    <location>
        <begin position="107"/>
        <end position="128"/>
    </location>
</feature>
<evidence type="ECO:0000256" key="1">
    <source>
        <dbReference type="SAM" id="Phobius"/>
    </source>
</evidence>
<sequence>MTSNPVFRASLIWGAAVTAIIAVVGGIVGVFVDGSRGLVSALLGAVVALVFLSVTAVSILLANRKAGSDLFVPIFFAGVMGGWLVKFVVFLVLAWAVKQQEWVNDTIFFLSVIAGVIGSLVVDGVVVAKVRVPYVSDDTLPNDESRDD</sequence>
<protein>
    <recommendedName>
        <fullName evidence="4">3-oxoacyl-ACP reductase</fullName>
    </recommendedName>
</protein>
<keyword evidence="1" id="KW-1133">Transmembrane helix</keyword>